<organism evidence="1 2">
    <name type="scientific">Pleurodeles waltl</name>
    <name type="common">Iberian ribbed newt</name>
    <dbReference type="NCBI Taxonomy" id="8319"/>
    <lineage>
        <taxon>Eukaryota</taxon>
        <taxon>Metazoa</taxon>
        <taxon>Chordata</taxon>
        <taxon>Craniata</taxon>
        <taxon>Vertebrata</taxon>
        <taxon>Euteleostomi</taxon>
        <taxon>Amphibia</taxon>
        <taxon>Batrachia</taxon>
        <taxon>Caudata</taxon>
        <taxon>Salamandroidea</taxon>
        <taxon>Salamandridae</taxon>
        <taxon>Pleurodelinae</taxon>
        <taxon>Pleurodeles</taxon>
    </lineage>
</organism>
<evidence type="ECO:0000313" key="1">
    <source>
        <dbReference type="EMBL" id="KAJ1169993.1"/>
    </source>
</evidence>
<gene>
    <name evidence="1" type="ORF">NDU88_001874</name>
</gene>
<dbReference type="Proteomes" id="UP001066276">
    <property type="component" value="Chromosome 4_1"/>
</dbReference>
<sequence>MRTIHFTKTPRGAMTATGKPGITIEQKRLLQALLAACSVEPNLLNTAQGAKRRCRRIDSLSGRTMERRYCES</sequence>
<comment type="caution">
    <text evidence="1">The sequence shown here is derived from an EMBL/GenBank/DDBJ whole genome shotgun (WGS) entry which is preliminary data.</text>
</comment>
<dbReference type="EMBL" id="JANPWB010000007">
    <property type="protein sequence ID" value="KAJ1169993.1"/>
    <property type="molecule type" value="Genomic_DNA"/>
</dbReference>
<evidence type="ECO:0000313" key="2">
    <source>
        <dbReference type="Proteomes" id="UP001066276"/>
    </source>
</evidence>
<name>A0AAV7T0P8_PLEWA</name>
<accession>A0AAV7T0P8</accession>
<dbReference type="AlphaFoldDB" id="A0AAV7T0P8"/>
<reference evidence="1" key="1">
    <citation type="journal article" date="2022" name="bioRxiv">
        <title>Sequencing and chromosome-scale assembly of the giantPleurodeles waltlgenome.</title>
        <authorList>
            <person name="Brown T."/>
            <person name="Elewa A."/>
            <person name="Iarovenko S."/>
            <person name="Subramanian E."/>
            <person name="Araus A.J."/>
            <person name="Petzold A."/>
            <person name="Susuki M."/>
            <person name="Suzuki K.-i.T."/>
            <person name="Hayashi T."/>
            <person name="Toyoda A."/>
            <person name="Oliveira C."/>
            <person name="Osipova E."/>
            <person name="Leigh N.D."/>
            <person name="Simon A."/>
            <person name="Yun M.H."/>
        </authorList>
    </citation>
    <scope>NUCLEOTIDE SEQUENCE</scope>
    <source>
        <strain evidence="1">20211129_DDA</strain>
        <tissue evidence="1">Liver</tissue>
    </source>
</reference>
<keyword evidence="2" id="KW-1185">Reference proteome</keyword>
<proteinExistence type="predicted"/>
<protein>
    <submittedName>
        <fullName evidence="1">Uncharacterized protein</fullName>
    </submittedName>
</protein>